<organism evidence="1">
    <name type="scientific">Lotharella globosa</name>
    <dbReference type="NCBI Taxonomy" id="91324"/>
    <lineage>
        <taxon>Eukaryota</taxon>
        <taxon>Sar</taxon>
        <taxon>Rhizaria</taxon>
        <taxon>Cercozoa</taxon>
        <taxon>Chlorarachniophyceae</taxon>
        <taxon>Lotharella</taxon>
    </lineage>
</organism>
<evidence type="ECO:0000313" key="1">
    <source>
        <dbReference type="EMBL" id="CAE0679815.1"/>
    </source>
</evidence>
<dbReference type="AlphaFoldDB" id="A0A7S3ZD81"/>
<accession>A0A7S3ZD81</accession>
<protein>
    <submittedName>
        <fullName evidence="1">Uncharacterized protein</fullName>
    </submittedName>
</protein>
<name>A0A7S3ZD81_9EUKA</name>
<proteinExistence type="predicted"/>
<reference evidence="1" key="1">
    <citation type="submission" date="2021-01" db="EMBL/GenBank/DDBJ databases">
        <authorList>
            <person name="Corre E."/>
            <person name="Pelletier E."/>
            <person name="Niang G."/>
            <person name="Scheremetjew M."/>
            <person name="Finn R."/>
            <person name="Kale V."/>
            <person name="Holt S."/>
            <person name="Cochrane G."/>
            <person name="Meng A."/>
            <person name="Brown T."/>
            <person name="Cohen L."/>
        </authorList>
    </citation>
    <scope>NUCLEOTIDE SEQUENCE</scope>
    <source>
        <strain evidence="1">CCCM811</strain>
    </source>
</reference>
<gene>
    <name evidence="1" type="ORF">LGLO00237_LOCUS31600</name>
</gene>
<dbReference type="EMBL" id="HBIV01045053">
    <property type="protein sequence ID" value="CAE0679815.1"/>
    <property type="molecule type" value="Transcribed_RNA"/>
</dbReference>
<sequence>MRRTTRKKGKKITTCPNAEAKFYDNVLDYLTACDEKAMGEVCDGVWEIAVVPNAQPSVEEKADEALAKDEFKDLPAMIKGKLKKTCVDKAMATAREQSKFDEKVQEQAFKTILKSMKENGAEIAE</sequence>